<comment type="caution">
    <text evidence="2">The sequence shown here is derived from an EMBL/GenBank/DDBJ whole genome shotgun (WGS) entry which is preliminary data.</text>
</comment>
<dbReference type="PANTHER" id="PTHR43267:SF1">
    <property type="entry name" value="TRNA THREONYLCARBAMOYLADENOSINE DEHYDRATASE"/>
    <property type="match status" value="1"/>
</dbReference>
<evidence type="ECO:0000313" key="2">
    <source>
        <dbReference type="EMBL" id="RXZ61641.1"/>
    </source>
</evidence>
<reference evidence="2 3" key="1">
    <citation type="journal article" date="2019" name="Gut">
        <title>Antibiotics-induced monodominance of a novel gut bacterial order.</title>
        <authorList>
            <person name="Hildebrand F."/>
            <person name="Moitinho-Silva L."/>
            <person name="Blasche S."/>
            <person name="Jahn M.T."/>
            <person name="Gossmann T.I."/>
            <person name="Heuerta-Cepas J."/>
            <person name="Hercog R."/>
            <person name="Luetge M."/>
            <person name="Bahram M."/>
            <person name="Pryszlak A."/>
            <person name="Alves R.J."/>
            <person name="Waszak S.M."/>
            <person name="Zhu A."/>
            <person name="Ye L."/>
            <person name="Costea P.I."/>
            <person name="Aalvink S."/>
            <person name="Belzer C."/>
            <person name="Forslund S.K."/>
            <person name="Sunagawa S."/>
            <person name="Hentschel U."/>
            <person name="Merten C."/>
            <person name="Patil K.R."/>
            <person name="Benes V."/>
            <person name="Bork P."/>
        </authorList>
    </citation>
    <scope>NUCLEOTIDE SEQUENCE [LARGE SCALE GENOMIC DNA]</scope>
    <source>
        <strain evidence="2 3">HDS1380</strain>
    </source>
</reference>
<proteinExistence type="predicted"/>
<dbReference type="InterPro" id="IPR045886">
    <property type="entry name" value="ThiF/MoeB/HesA"/>
</dbReference>
<dbReference type="RefSeq" id="WP_129224502.1">
    <property type="nucleotide sequence ID" value="NZ_SDOZ01000002.1"/>
</dbReference>
<dbReference type="CDD" id="cd00755">
    <property type="entry name" value="YgdL_like"/>
    <property type="match status" value="1"/>
</dbReference>
<dbReference type="GO" id="GO:0061504">
    <property type="term" value="P:cyclic threonylcarbamoyladenosine biosynthetic process"/>
    <property type="evidence" value="ECO:0007669"/>
    <property type="project" value="TreeGrafter"/>
</dbReference>
<protein>
    <submittedName>
        <fullName evidence="2">tRNA threonylcarbamoyladenosine dehydratase</fullName>
    </submittedName>
</protein>
<name>A0A4Q2KEL8_9FIRM</name>
<feature type="domain" description="THIF-type NAD/FAD binding fold" evidence="1">
    <location>
        <begin position="5"/>
        <end position="228"/>
    </location>
</feature>
<dbReference type="OrthoDB" id="9804150at2"/>
<dbReference type="SUPFAM" id="SSF69572">
    <property type="entry name" value="Activating enzymes of the ubiquitin-like proteins"/>
    <property type="match status" value="1"/>
</dbReference>
<evidence type="ECO:0000313" key="3">
    <source>
        <dbReference type="Proteomes" id="UP000291269"/>
    </source>
</evidence>
<dbReference type="EMBL" id="SDOZ01000002">
    <property type="protein sequence ID" value="RXZ61641.1"/>
    <property type="molecule type" value="Genomic_DNA"/>
</dbReference>
<dbReference type="Gene3D" id="3.40.50.720">
    <property type="entry name" value="NAD(P)-binding Rossmann-like Domain"/>
    <property type="match status" value="1"/>
</dbReference>
<evidence type="ECO:0000259" key="1">
    <source>
        <dbReference type="Pfam" id="PF00899"/>
    </source>
</evidence>
<keyword evidence="3" id="KW-1185">Reference proteome</keyword>
<dbReference type="InterPro" id="IPR000594">
    <property type="entry name" value="ThiF_NAD_FAD-bd"/>
</dbReference>
<dbReference type="InterPro" id="IPR035985">
    <property type="entry name" value="Ubiquitin-activating_enz"/>
</dbReference>
<organism evidence="2 3">
    <name type="scientific">Candidatus Borkfalkia ceftriaxoniphila</name>
    <dbReference type="NCBI Taxonomy" id="2508949"/>
    <lineage>
        <taxon>Bacteria</taxon>
        <taxon>Bacillati</taxon>
        <taxon>Bacillota</taxon>
        <taxon>Clostridia</taxon>
        <taxon>Christensenellales</taxon>
        <taxon>Christensenellaceae</taxon>
        <taxon>Candidatus Borkfalkia</taxon>
    </lineage>
</organism>
<accession>A0A4Q2KEL8</accession>
<dbReference type="GO" id="GO:0061503">
    <property type="term" value="F:tRNA threonylcarbamoyladenosine dehydratase"/>
    <property type="evidence" value="ECO:0007669"/>
    <property type="project" value="TreeGrafter"/>
</dbReference>
<sequence length="234" mass="24684">MEEFYCRTAALLGEGGVRKLAGAHVALFGLGGVGSYAAEALARCGVGELTLTDADVVSPSNLNRQLVALRSTVGRYKTEVMQERIADINPDCKVHIKTLYFDAKTAAEYDFSAFSYVADAIDSVADKVRLIASARAAGVPVVSCMGAGNKLGCAFRAAPLEDTKVCPLARIVRRELKKTGITGVKAIYSEEPPEKIDRSAAAAGEKFVGSVSFVPASAGLMMAGEIVRDLVYGI</sequence>
<dbReference type="Proteomes" id="UP000291269">
    <property type="component" value="Unassembled WGS sequence"/>
</dbReference>
<dbReference type="Pfam" id="PF00899">
    <property type="entry name" value="ThiF"/>
    <property type="match status" value="1"/>
</dbReference>
<dbReference type="PANTHER" id="PTHR43267">
    <property type="entry name" value="TRNA THREONYLCARBAMOYLADENOSINE DEHYDRATASE"/>
    <property type="match status" value="1"/>
</dbReference>
<dbReference type="GO" id="GO:0008641">
    <property type="term" value="F:ubiquitin-like modifier activating enzyme activity"/>
    <property type="evidence" value="ECO:0007669"/>
    <property type="project" value="InterPro"/>
</dbReference>
<gene>
    <name evidence="2" type="ORF">ESZ91_04400</name>
</gene>
<dbReference type="AlphaFoldDB" id="A0A4Q2KEL8"/>